<proteinExistence type="predicted"/>
<evidence type="ECO:0000256" key="1">
    <source>
        <dbReference type="SAM" id="MobiDB-lite"/>
    </source>
</evidence>
<reference evidence="2" key="1">
    <citation type="submission" date="2014-12" db="EMBL/GenBank/DDBJ databases">
        <title>Insight into the proteome of Arion vulgaris.</title>
        <authorList>
            <person name="Aradska J."/>
            <person name="Bulat T."/>
            <person name="Smidak R."/>
            <person name="Sarate P."/>
            <person name="Gangsoo J."/>
            <person name="Sialana F."/>
            <person name="Bilban M."/>
            <person name="Lubec G."/>
        </authorList>
    </citation>
    <scope>NUCLEOTIDE SEQUENCE</scope>
    <source>
        <tissue evidence="2">Skin</tissue>
    </source>
</reference>
<name>A0A0B6YIF7_9EUPU</name>
<sequence length="161" mass="17253">GIHDVKSSKFCSFTSSRSTGNKTIPAVCQSIMSKSCTSDRAGISTLQTALKVPVSGTTSPRNIVINPALDSSPQKVFRKLERYSESGIFPASGSIPRKIVRSPEERSVMGNGSIPRKSLRSPEGCSVTGNVNIPAVLDRTYQPCVSSMMAQCPPSVKRNTF</sequence>
<feature type="non-terminal residue" evidence="2">
    <location>
        <position position="1"/>
    </location>
</feature>
<feature type="region of interest" description="Disordered" evidence="1">
    <location>
        <begin position="104"/>
        <end position="125"/>
    </location>
</feature>
<dbReference type="EMBL" id="HACG01008731">
    <property type="protein sequence ID" value="CEK55596.1"/>
    <property type="molecule type" value="Transcribed_RNA"/>
</dbReference>
<feature type="non-terminal residue" evidence="2">
    <location>
        <position position="161"/>
    </location>
</feature>
<protein>
    <submittedName>
        <fullName evidence="2">Uncharacterized protein</fullName>
    </submittedName>
</protein>
<organism evidence="2">
    <name type="scientific">Arion vulgaris</name>
    <dbReference type="NCBI Taxonomy" id="1028688"/>
    <lineage>
        <taxon>Eukaryota</taxon>
        <taxon>Metazoa</taxon>
        <taxon>Spiralia</taxon>
        <taxon>Lophotrochozoa</taxon>
        <taxon>Mollusca</taxon>
        <taxon>Gastropoda</taxon>
        <taxon>Heterobranchia</taxon>
        <taxon>Euthyneura</taxon>
        <taxon>Panpulmonata</taxon>
        <taxon>Eupulmonata</taxon>
        <taxon>Stylommatophora</taxon>
        <taxon>Helicina</taxon>
        <taxon>Arionoidea</taxon>
        <taxon>Arionidae</taxon>
        <taxon>Arion</taxon>
    </lineage>
</organism>
<dbReference type="AlphaFoldDB" id="A0A0B6YIF7"/>
<evidence type="ECO:0000313" key="2">
    <source>
        <dbReference type="EMBL" id="CEK55596.1"/>
    </source>
</evidence>
<accession>A0A0B6YIF7</accession>
<gene>
    <name evidence="2" type="primary">ORF25575</name>
</gene>